<sequence>MAAAAYAKDLLNRVPPSKVEAERKIIDVLSSVGQCIYELHITTQTTSTAVQNLGIEHRQQKISQWLRPPDSSTNYNKALQQRHKGSGFWFLEREDFLEWMTQQDSFLWLYGIPGCGKTILSSTIIEHLDSTIRSQPFLYFYFDFNDTGKQTLENMVRSLIAQLYYKREDTRHLLDSLLSSCQDGRQQPNCDLLCELFLHMLEKVKEVWIVLDALDECRTRKGPSTEGILLWIRDLLNSNQRNVHLLVTSRPEQDIQAEFNEWTGSKSMVAIQSELISSDIHTYVHTRVREGSRLKRWRSRQDVQDEIERTLIKKANGMFRWVACQLDVLENCLDYRSLQEALASLPKTLDETYSRILHNIPHEHKLNAIRILQFLTFSERPLTIAEAVDAVAVDTEENLSFNPKYRMPDPLEISQYCSSLVAVVSTEEHPNKENEGLVLQLAHFSVKEYLTLGRLGKHNAQVFQEVAARASISTVCLAYLLQLDGDVPTSIIRNTFPLAQYSARYWMIHAAVAEGSNKTLQEFIKKFFCYNERSYKACYSLCKPDMPWVEESAERLKNPSPLYYASFGDLITTAKWLLDTGADVNAQGG</sequence>
<feature type="non-terminal residue" evidence="4">
    <location>
        <position position="589"/>
    </location>
</feature>
<dbReference type="PROSITE" id="PS50297">
    <property type="entry name" value="ANK_REP_REGION"/>
    <property type="match status" value="1"/>
</dbReference>
<evidence type="ECO:0000256" key="1">
    <source>
        <dbReference type="ARBA" id="ARBA00022737"/>
    </source>
</evidence>
<dbReference type="PROSITE" id="PS50088">
    <property type="entry name" value="ANK_REPEAT"/>
    <property type="match status" value="1"/>
</dbReference>
<evidence type="ECO:0000259" key="3">
    <source>
        <dbReference type="PROSITE" id="PS50837"/>
    </source>
</evidence>
<dbReference type="PANTHER" id="PTHR10039:SF16">
    <property type="entry name" value="GPI INOSITOL-DEACYLASE"/>
    <property type="match status" value="1"/>
</dbReference>
<dbReference type="InterPro" id="IPR007111">
    <property type="entry name" value="NACHT_NTPase"/>
</dbReference>
<gene>
    <name evidence="4" type="ORF">K469DRAFT_583451</name>
</gene>
<keyword evidence="2" id="KW-0040">ANK repeat</keyword>
<dbReference type="AlphaFoldDB" id="A0A6A6DYS7"/>
<feature type="repeat" description="ANK" evidence="2">
    <location>
        <begin position="557"/>
        <end position="589"/>
    </location>
</feature>
<evidence type="ECO:0000313" key="4">
    <source>
        <dbReference type="EMBL" id="KAF2183429.1"/>
    </source>
</evidence>
<organism evidence="4 5">
    <name type="scientific">Zopfia rhizophila CBS 207.26</name>
    <dbReference type="NCBI Taxonomy" id="1314779"/>
    <lineage>
        <taxon>Eukaryota</taxon>
        <taxon>Fungi</taxon>
        <taxon>Dikarya</taxon>
        <taxon>Ascomycota</taxon>
        <taxon>Pezizomycotina</taxon>
        <taxon>Dothideomycetes</taxon>
        <taxon>Dothideomycetes incertae sedis</taxon>
        <taxon>Zopfiaceae</taxon>
        <taxon>Zopfia</taxon>
    </lineage>
</organism>
<accession>A0A6A6DYS7</accession>
<dbReference type="InterPro" id="IPR054471">
    <property type="entry name" value="GPIID_WHD"/>
</dbReference>
<dbReference type="OrthoDB" id="1577640at2759"/>
<dbReference type="InterPro" id="IPR056884">
    <property type="entry name" value="NPHP3-like_N"/>
</dbReference>
<dbReference type="Pfam" id="PF24883">
    <property type="entry name" value="NPHP3_N"/>
    <property type="match status" value="1"/>
</dbReference>
<dbReference type="InterPro" id="IPR002110">
    <property type="entry name" value="Ankyrin_rpt"/>
</dbReference>
<reference evidence="4" key="1">
    <citation type="journal article" date="2020" name="Stud. Mycol.">
        <title>101 Dothideomycetes genomes: a test case for predicting lifestyles and emergence of pathogens.</title>
        <authorList>
            <person name="Haridas S."/>
            <person name="Albert R."/>
            <person name="Binder M."/>
            <person name="Bloem J."/>
            <person name="Labutti K."/>
            <person name="Salamov A."/>
            <person name="Andreopoulos B."/>
            <person name="Baker S."/>
            <person name="Barry K."/>
            <person name="Bills G."/>
            <person name="Bluhm B."/>
            <person name="Cannon C."/>
            <person name="Castanera R."/>
            <person name="Culley D."/>
            <person name="Daum C."/>
            <person name="Ezra D."/>
            <person name="Gonzalez J."/>
            <person name="Henrissat B."/>
            <person name="Kuo A."/>
            <person name="Liang C."/>
            <person name="Lipzen A."/>
            <person name="Lutzoni F."/>
            <person name="Magnuson J."/>
            <person name="Mondo S."/>
            <person name="Nolan M."/>
            <person name="Ohm R."/>
            <person name="Pangilinan J."/>
            <person name="Park H.-J."/>
            <person name="Ramirez L."/>
            <person name="Alfaro M."/>
            <person name="Sun H."/>
            <person name="Tritt A."/>
            <person name="Yoshinaga Y."/>
            <person name="Zwiers L.-H."/>
            <person name="Turgeon B."/>
            <person name="Goodwin S."/>
            <person name="Spatafora J."/>
            <person name="Crous P."/>
            <person name="Grigoriev I."/>
        </authorList>
    </citation>
    <scope>NUCLEOTIDE SEQUENCE</scope>
    <source>
        <strain evidence="4">CBS 207.26</strain>
    </source>
</reference>
<dbReference type="EMBL" id="ML994643">
    <property type="protein sequence ID" value="KAF2183429.1"/>
    <property type="molecule type" value="Genomic_DNA"/>
</dbReference>
<dbReference type="Proteomes" id="UP000800200">
    <property type="component" value="Unassembled WGS sequence"/>
</dbReference>
<evidence type="ECO:0000313" key="5">
    <source>
        <dbReference type="Proteomes" id="UP000800200"/>
    </source>
</evidence>
<dbReference type="PANTHER" id="PTHR10039">
    <property type="entry name" value="AMELOGENIN"/>
    <property type="match status" value="1"/>
</dbReference>
<protein>
    <recommendedName>
        <fullName evidence="3">NACHT domain-containing protein</fullName>
    </recommendedName>
</protein>
<dbReference type="PROSITE" id="PS50837">
    <property type="entry name" value="NACHT"/>
    <property type="match status" value="1"/>
</dbReference>
<evidence type="ECO:0000256" key="2">
    <source>
        <dbReference type="PROSITE-ProRule" id="PRU00023"/>
    </source>
</evidence>
<keyword evidence="1" id="KW-0677">Repeat</keyword>
<proteinExistence type="predicted"/>
<keyword evidence="5" id="KW-1185">Reference proteome</keyword>
<dbReference type="Pfam" id="PF22939">
    <property type="entry name" value="WHD_GPIID"/>
    <property type="match status" value="1"/>
</dbReference>
<name>A0A6A6DYS7_9PEZI</name>
<feature type="domain" description="NACHT" evidence="3">
    <location>
        <begin position="105"/>
        <end position="251"/>
    </location>
</feature>
<dbReference type="InterPro" id="IPR027417">
    <property type="entry name" value="P-loop_NTPase"/>
</dbReference>
<dbReference type="SUPFAM" id="SSF52540">
    <property type="entry name" value="P-loop containing nucleoside triphosphate hydrolases"/>
    <property type="match status" value="1"/>
</dbReference>
<dbReference type="Gene3D" id="3.40.50.300">
    <property type="entry name" value="P-loop containing nucleotide triphosphate hydrolases"/>
    <property type="match status" value="1"/>
</dbReference>